<evidence type="ECO:0000256" key="1">
    <source>
        <dbReference type="PROSITE-ProRule" id="PRU00042"/>
    </source>
</evidence>
<dbReference type="OMA" id="MMDASLE"/>
<dbReference type="EMBL" id="CP003002">
    <property type="protein sequence ID" value="AEO54379.1"/>
    <property type="molecule type" value="Genomic_DNA"/>
</dbReference>
<dbReference type="SMART" id="SM00355">
    <property type="entry name" value="ZnF_C2H2"/>
    <property type="match status" value="3"/>
</dbReference>
<feature type="compositionally biased region" description="Polar residues" evidence="2">
    <location>
        <begin position="318"/>
        <end position="332"/>
    </location>
</feature>
<dbReference type="VEuPathDB" id="FungiDB:MYCTH_63778"/>
<evidence type="ECO:0000313" key="5">
    <source>
        <dbReference type="Proteomes" id="UP000007322"/>
    </source>
</evidence>
<dbReference type="AlphaFoldDB" id="G2Q3B8"/>
<organism evidence="4 5">
    <name type="scientific">Thermothelomyces thermophilus (strain ATCC 42464 / BCRC 31852 / DSM 1799)</name>
    <name type="common">Sporotrichum thermophile</name>
    <dbReference type="NCBI Taxonomy" id="573729"/>
    <lineage>
        <taxon>Eukaryota</taxon>
        <taxon>Fungi</taxon>
        <taxon>Dikarya</taxon>
        <taxon>Ascomycota</taxon>
        <taxon>Pezizomycotina</taxon>
        <taxon>Sordariomycetes</taxon>
        <taxon>Sordariomycetidae</taxon>
        <taxon>Sordariales</taxon>
        <taxon>Chaetomiaceae</taxon>
        <taxon>Thermothelomyces</taxon>
    </lineage>
</organism>
<feature type="region of interest" description="Disordered" evidence="2">
    <location>
        <begin position="544"/>
        <end position="593"/>
    </location>
</feature>
<dbReference type="Proteomes" id="UP000007322">
    <property type="component" value="Chromosome 1"/>
</dbReference>
<feature type="compositionally biased region" description="Polar residues" evidence="2">
    <location>
        <begin position="270"/>
        <end position="285"/>
    </location>
</feature>
<dbReference type="eggNOG" id="ENOG502QQV3">
    <property type="taxonomic scope" value="Eukaryota"/>
</dbReference>
<name>G2Q3B8_THET4</name>
<feature type="compositionally biased region" description="Polar residues" evidence="2">
    <location>
        <begin position="415"/>
        <end position="443"/>
    </location>
</feature>
<feature type="compositionally biased region" description="Pro residues" evidence="2">
    <location>
        <begin position="371"/>
        <end position="382"/>
    </location>
</feature>
<dbReference type="GeneID" id="11508494"/>
<gene>
    <name evidence="4" type="ORF">MYCTH_63778</name>
</gene>
<feature type="region of interest" description="Disordered" evidence="2">
    <location>
        <begin position="266"/>
        <end position="285"/>
    </location>
</feature>
<feature type="region of interest" description="Disordered" evidence="2">
    <location>
        <begin position="161"/>
        <end position="194"/>
    </location>
</feature>
<feature type="compositionally biased region" description="Polar residues" evidence="2">
    <location>
        <begin position="168"/>
        <end position="194"/>
    </location>
</feature>
<feature type="domain" description="C2H2-type" evidence="3">
    <location>
        <begin position="525"/>
        <end position="555"/>
    </location>
</feature>
<dbReference type="HOGENOM" id="CLU_036323_0_0_1"/>
<feature type="compositionally biased region" description="Basic and acidic residues" evidence="2">
    <location>
        <begin position="577"/>
        <end position="589"/>
    </location>
</feature>
<keyword evidence="1" id="KW-0862">Zinc</keyword>
<feature type="compositionally biased region" description="Low complexity" evidence="2">
    <location>
        <begin position="560"/>
        <end position="570"/>
    </location>
</feature>
<dbReference type="OrthoDB" id="5560627at2759"/>
<dbReference type="PROSITE" id="PS00028">
    <property type="entry name" value="ZINC_FINGER_C2H2_1"/>
    <property type="match status" value="1"/>
</dbReference>
<reference evidence="4 5" key="1">
    <citation type="journal article" date="2011" name="Nat. Biotechnol.">
        <title>Comparative genomic analysis of the thermophilic biomass-degrading fungi Myceliophthora thermophila and Thielavia terrestris.</title>
        <authorList>
            <person name="Berka R.M."/>
            <person name="Grigoriev I.V."/>
            <person name="Otillar R."/>
            <person name="Salamov A."/>
            <person name="Grimwood J."/>
            <person name="Reid I."/>
            <person name="Ishmael N."/>
            <person name="John T."/>
            <person name="Darmond C."/>
            <person name="Moisan M.-C."/>
            <person name="Henrissat B."/>
            <person name="Coutinho P.M."/>
            <person name="Lombard V."/>
            <person name="Natvig D.O."/>
            <person name="Lindquist E."/>
            <person name="Schmutz J."/>
            <person name="Lucas S."/>
            <person name="Harris P."/>
            <person name="Powlowski J."/>
            <person name="Bellemare A."/>
            <person name="Taylor D."/>
            <person name="Butler G."/>
            <person name="de Vries R.P."/>
            <person name="Allijn I.E."/>
            <person name="van den Brink J."/>
            <person name="Ushinsky S."/>
            <person name="Storms R."/>
            <person name="Powell A.J."/>
            <person name="Paulsen I.T."/>
            <person name="Elbourne L.D.H."/>
            <person name="Baker S.E."/>
            <person name="Magnuson J."/>
            <person name="LaBoissiere S."/>
            <person name="Clutterbuck A.J."/>
            <person name="Martinez D."/>
            <person name="Wogulis M."/>
            <person name="de Leon A.L."/>
            <person name="Rey M.W."/>
            <person name="Tsang A."/>
        </authorList>
    </citation>
    <scope>NUCLEOTIDE SEQUENCE [LARGE SCALE GENOMIC DNA]</scope>
    <source>
        <strain evidence="5">ATCC 42464 / BCRC 31852 / DSM 1799</strain>
    </source>
</reference>
<keyword evidence="1" id="KW-0863">Zinc-finger</keyword>
<dbReference type="GO" id="GO:0008270">
    <property type="term" value="F:zinc ion binding"/>
    <property type="evidence" value="ECO:0007669"/>
    <property type="project" value="UniProtKB-KW"/>
</dbReference>
<dbReference type="RefSeq" id="XP_003659624.1">
    <property type="nucleotide sequence ID" value="XM_003659576.1"/>
</dbReference>
<dbReference type="PROSITE" id="PS50157">
    <property type="entry name" value="ZINC_FINGER_C2H2_2"/>
    <property type="match status" value="1"/>
</dbReference>
<protein>
    <submittedName>
        <fullName evidence="4">Zinc finger C2H2-like protein</fullName>
    </submittedName>
</protein>
<dbReference type="InterPro" id="IPR013087">
    <property type="entry name" value="Znf_C2H2_type"/>
</dbReference>
<dbReference type="InParanoid" id="G2Q3B8"/>
<sequence length="610" mass="65906">MSTFPQHRAMHDAGPFTPAIQTGHHHGSHALHQQAAVSGPYVPCPYEDKVTKDGTTARMVLLFLRELLEQLSLGEQAQQSYGCPMTRCHRSFAAPLQVVQHLLSCPELPNGEFDCDKCSTSHSFPTNEKDWAQWVGWRSPQPMHIQRKRSLGSKMKDFALRKKDPSRKQTSAFDSNFKNASSMDTRPSTATSDAPSSIFTTKGFQQHAVFPGQNPEPPSFSAVQKPVLPSSLPEVDPGMFWPGFNGTASDLPSTVSSVALSSTVDETQSERLSQNTSQSTLFTSNLDPYQNTVGSPQDSDISASQQYMYPPQLPFNPGLTSIPSHVPTTSSMCLDEPLPLSQSPVPPADLRSAGSNDNGWWRPKAEAETPQPTPPSSGPDPGFPLQANVLGGLAQGIGSGMSSPTSPSTAASPFYQIQQPPSTQSMSRALSQESMQSGMTTVFGTPISEGGGPGAATPRAESHQPPAHQHNQQQGQQSAAVSSKQETASVEDLVCDECQWKPRGVRENLKGYLRKHKNTHKGVRLACDVPGCVKTFSRLDNLKKHKKDKHGIEDAGGSGSAKRAAGESAGNGAQQEAESKRPPTRESHHMPMSVPIVSEDYSMLWPALHF</sequence>
<keyword evidence="5" id="KW-1185">Reference proteome</keyword>
<evidence type="ECO:0000256" key="2">
    <source>
        <dbReference type="SAM" id="MobiDB-lite"/>
    </source>
</evidence>
<feature type="compositionally biased region" description="Low complexity" evidence="2">
    <location>
        <begin position="402"/>
        <end position="413"/>
    </location>
</feature>
<evidence type="ECO:0000259" key="3">
    <source>
        <dbReference type="PROSITE" id="PS50157"/>
    </source>
</evidence>
<evidence type="ECO:0000313" key="4">
    <source>
        <dbReference type="EMBL" id="AEO54379.1"/>
    </source>
</evidence>
<feature type="compositionally biased region" description="Low complexity" evidence="2">
    <location>
        <begin position="463"/>
        <end position="485"/>
    </location>
</feature>
<feature type="region of interest" description="Disordered" evidence="2">
    <location>
        <begin position="316"/>
        <end position="485"/>
    </location>
</feature>
<keyword evidence="1" id="KW-0479">Metal-binding</keyword>
<dbReference type="Gene3D" id="3.30.160.60">
    <property type="entry name" value="Classic Zinc Finger"/>
    <property type="match status" value="1"/>
</dbReference>
<accession>G2Q3B8</accession>
<dbReference type="KEGG" id="mtm:MYCTH_63778"/>
<proteinExistence type="predicted"/>